<comment type="subunit">
    <text evidence="4">Homotetramer.</text>
</comment>
<dbReference type="PANTHER" id="PTHR43668:SF2">
    <property type="entry name" value="ALLANTOINASE"/>
    <property type="match status" value="1"/>
</dbReference>
<keyword evidence="8" id="KW-0862">Zinc</keyword>
<dbReference type="EC" id="3.5.2.5" evidence="5"/>
<dbReference type="Proteomes" id="UP001500784">
    <property type="component" value="Unassembled WGS sequence"/>
</dbReference>
<dbReference type="SUPFAM" id="SSF51338">
    <property type="entry name" value="Composite domain of metallo-dependent hydrolases"/>
    <property type="match status" value="1"/>
</dbReference>
<dbReference type="SUPFAM" id="SSF51556">
    <property type="entry name" value="Metallo-dependent hydrolases"/>
    <property type="match status" value="1"/>
</dbReference>
<gene>
    <name evidence="10" type="primary">allB</name>
    <name evidence="10" type="ORF">GCM10009688_12450</name>
</gene>
<keyword evidence="11" id="KW-1185">Reference proteome</keyword>
<evidence type="ECO:0000259" key="9">
    <source>
        <dbReference type="Pfam" id="PF01979"/>
    </source>
</evidence>
<keyword evidence="7" id="KW-0378">Hydrolase</keyword>
<name>A0ABN2P140_9MICC</name>
<dbReference type="InterPro" id="IPR011059">
    <property type="entry name" value="Metal-dep_hydrolase_composite"/>
</dbReference>
<comment type="similarity">
    <text evidence="3">Belongs to the metallo-dependent hydrolases superfamily. Allantoinase family.</text>
</comment>
<evidence type="ECO:0000256" key="1">
    <source>
        <dbReference type="ARBA" id="ARBA00001947"/>
    </source>
</evidence>
<dbReference type="InterPro" id="IPR050138">
    <property type="entry name" value="DHOase/Allantoinase_Hydrolase"/>
</dbReference>
<evidence type="ECO:0000313" key="10">
    <source>
        <dbReference type="EMBL" id="GAA1909412.1"/>
    </source>
</evidence>
<proteinExistence type="inferred from homology"/>
<evidence type="ECO:0000256" key="2">
    <source>
        <dbReference type="ARBA" id="ARBA00004968"/>
    </source>
</evidence>
<dbReference type="Pfam" id="PF01979">
    <property type="entry name" value="Amidohydro_1"/>
    <property type="match status" value="1"/>
</dbReference>
<evidence type="ECO:0000256" key="3">
    <source>
        <dbReference type="ARBA" id="ARBA00010368"/>
    </source>
</evidence>
<dbReference type="EMBL" id="BAAALV010000002">
    <property type="protein sequence ID" value="GAA1909412.1"/>
    <property type="molecule type" value="Genomic_DNA"/>
</dbReference>
<comment type="caution">
    <text evidence="10">The sequence shown here is derived from an EMBL/GenBank/DDBJ whole genome shotgun (WGS) entry which is preliminary data.</text>
</comment>
<evidence type="ECO:0000256" key="8">
    <source>
        <dbReference type="ARBA" id="ARBA00022833"/>
    </source>
</evidence>
<dbReference type="InterPro" id="IPR032466">
    <property type="entry name" value="Metal_Hydrolase"/>
</dbReference>
<organism evidence="10 11">
    <name type="scientific">Arthrobacter gandavensis</name>
    <dbReference type="NCBI Taxonomy" id="169960"/>
    <lineage>
        <taxon>Bacteria</taxon>
        <taxon>Bacillati</taxon>
        <taxon>Actinomycetota</taxon>
        <taxon>Actinomycetes</taxon>
        <taxon>Micrococcales</taxon>
        <taxon>Micrococcaceae</taxon>
        <taxon>Arthrobacter</taxon>
    </lineage>
</organism>
<evidence type="ECO:0000256" key="5">
    <source>
        <dbReference type="ARBA" id="ARBA00012863"/>
    </source>
</evidence>
<evidence type="ECO:0000313" key="11">
    <source>
        <dbReference type="Proteomes" id="UP001500784"/>
    </source>
</evidence>
<evidence type="ECO:0000256" key="7">
    <source>
        <dbReference type="ARBA" id="ARBA00022801"/>
    </source>
</evidence>
<dbReference type="PANTHER" id="PTHR43668">
    <property type="entry name" value="ALLANTOINASE"/>
    <property type="match status" value="1"/>
</dbReference>
<reference evidence="10 11" key="1">
    <citation type="journal article" date="2019" name="Int. J. Syst. Evol. Microbiol.">
        <title>The Global Catalogue of Microorganisms (GCM) 10K type strain sequencing project: providing services to taxonomists for standard genome sequencing and annotation.</title>
        <authorList>
            <consortium name="The Broad Institute Genomics Platform"/>
            <consortium name="The Broad Institute Genome Sequencing Center for Infectious Disease"/>
            <person name="Wu L."/>
            <person name="Ma J."/>
        </authorList>
    </citation>
    <scope>NUCLEOTIDE SEQUENCE [LARGE SCALE GENOMIC DNA]</scope>
    <source>
        <strain evidence="10 11">JCM 13316</strain>
    </source>
</reference>
<comment type="pathway">
    <text evidence="2">Nitrogen metabolism; (S)-allantoin degradation; allantoate from (S)-allantoin: step 1/1.</text>
</comment>
<sequence length="445" mass="47169">MSGGFDLVIRGRRVFATAGTGAWEVGVRDGAVAAVEPLGTGLSGTLEMELAPDEVLLPGLVDTHVHVNEPGRTEWEGFASATRAAAAGGVTTLIDMPLNSIPPTVSVAALEAKRQAAAGQVFVDVGFWGGAVPGSTASLRPLHNAGVFGFKCFLVHSGVDEFPHLEPEEMEKDLTEIASFNSLLIVHAEDPQVIASAESPSGREYSRFLASRPRAAENKAISRVIDAARRTGGRAHILHLSSGEALPLIAAAKREGIRVTAETCPHYLALAAEEVPDGATAFKCCPPIREDANREQLWQGLADGTIDLIVSDHSPSTPDLKDPEHGDFGVAWGGVSSLQLGLPVVWTEARTRGIPLESVVGWMSCRPADLAGLTRKGRLEVGADADFSVFAPEDSFVVDPERLQHRNPVTPYAGRELTGVVRRTFLRGAEVSPSAAPVGKLLRRS</sequence>
<comment type="cofactor">
    <cofactor evidence="1">
        <name>Zn(2+)</name>
        <dbReference type="ChEBI" id="CHEBI:29105"/>
    </cofactor>
</comment>
<evidence type="ECO:0000256" key="6">
    <source>
        <dbReference type="ARBA" id="ARBA00022723"/>
    </source>
</evidence>
<protein>
    <recommendedName>
        <fullName evidence="5">allantoinase</fullName>
        <ecNumber evidence="5">3.5.2.5</ecNumber>
    </recommendedName>
</protein>
<dbReference type="Gene3D" id="3.20.20.140">
    <property type="entry name" value="Metal-dependent hydrolases"/>
    <property type="match status" value="1"/>
</dbReference>
<dbReference type="InterPro" id="IPR017593">
    <property type="entry name" value="Allantoinase"/>
</dbReference>
<feature type="domain" description="Amidohydrolase-related" evidence="9">
    <location>
        <begin position="55"/>
        <end position="429"/>
    </location>
</feature>
<dbReference type="RefSeq" id="WP_152225828.1">
    <property type="nucleotide sequence ID" value="NZ_BAAALV010000002.1"/>
</dbReference>
<evidence type="ECO:0000256" key="4">
    <source>
        <dbReference type="ARBA" id="ARBA00011881"/>
    </source>
</evidence>
<dbReference type="NCBIfam" id="TIGR03178">
    <property type="entry name" value="allantoinase"/>
    <property type="match status" value="1"/>
</dbReference>
<accession>A0ABN2P140</accession>
<keyword evidence="6" id="KW-0479">Metal-binding</keyword>
<dbReference type="InterPro" id="IPR006680">
    <property type="entry name" value="Amidohydro-rel"/>
</dbReference>